<keyword evidence="4 10" id="KW-0812">Transmembrane</keyword>
<dbReference type="Pfam" id="PF13516">
    <property type="entry name" value="LRR_6"/>
    <property type="match status" value="1"/>
</dbReference>
<dbReference type="InterPro" id="IPR001611">
    <property type="entry name" value="Leu-rich_rpt"/>
</dbReference>
<dbReference type="PANTHER" id="PTHR48057:SF29">
    <property type="entry name" value="OS02G0609900 PROTEIN"/>
    <property type="match status" value="1"/>
</dbReference>
<sequence length="821" mass="91064">MSGSFLRLHFLSLLLLCCLSRSSCVVIKKLVACRPHEIRSFMQFKNEFDTRGCNHSDYSNGVWCDNLTGVITKLQLRAYLSGTLKPNCSLFGLHHLRYVSLDYNNFTSSSLPPECGNLNKLEVLSLSSNGFLGQVPSSFSNLSMLSFLGLFNNELTGSFPLLGNLTKLTVLELSHNHFSGTLKPNSTLFELHELRQLSLAYNNFSSELPSEFGTLNKLEGLALSSNDFFGQVPPTFSNLTWLTELYLNQNRLSGSFPLVQNLTKLSLLNFHGNYLSGTIHSSLFTMPFLSNLDLSENNLSGSIELYNSSTSSSLVSMYLGNNNFEGKIQEHIPKLINLKNLDISFIKTSNPINVSLFSSLKSLLYLDLSGNSISPASLSSNSDIPPNLEILFLSRSDINEFPNIIKILQKLEHIDISGNGIKGKLPEWLWNLPHLSSVLITNNAFSGFEGSTEVLVNSSVKYLDMQLNNFEGTIPILPLSINILAARGNRFTGSIPLSICNCRSLTHLSLSYNNLTGSIPQCLSNLIVVDLRKNNLEGSIPDTFSTCASLRTLNVGYNRLTGKLPRSFLNCLALEFLSVDHNTMEDIFPFWLKALPNLQVLILSSNHFHGPISSPHHGPLGFPELRIFEISDNKFTGSLPPSYFVNWKASSLTMNEDGGLYMEYGEIPYSALIYTYINFIDLEYKGLSMEHKMVLTSYATIDFFGNRLEGQIPESIGLLKALIALNLSNNAFTGHIPIPLSLPRNAGLCGLPLEESCFGTNLPSQQPKEEEEDDEQVLNWKGVVIGYGFGVLLGLAIAQIIASYKPGWLVMIIVPNKRRNH</sequence>
<evidence type="ECO:0000259" key="12">
    <source>
        <dbReference type="Pfam" id="PF23598"/>
    </source>
</evidence>
<dbReference type="InterPro" id="IPR055414">
    <property type="entry name" value="LRR_R13L4/SHOC2-like"/>
</dbReference>
<comment type="similarity">
    <text evidence="2">Belongs to the RLP family.</text>
</comment>
<evidence type="ECO:0000256" key="11">
    <source>
        <dbReference type="SAM" id="SignalP"/>
    </source>
</evidence>
<evidence type="ECO:0000313" key="13">
    <source>
        <dbReference type="EMBL" id="KAG7583532.1"/>
    </source>
</evidence>
<keyword evidence="6" id="KW-0677">Repeat</keyword>
<feature type="transmembrane region" description="Helical" evidence="10">
    <location>
        <begin position="784"/>
        <end position="804"/>
    </location>
</feature>
<dbReference type="PANTHER" id="PTHR48057">
    <property type="entry name" value="LEUCINE-RICH REPEAT SERINE/THREONINE-PROTEIN KINASE 1"/>
    <property type="match status" value="1"/>
</dbReference>
<dbReference type="InterPro" id="IPR003591">
    <property type="entry name" value="Leu-rich_rpt_typical-subtyp"/>
</dbReference>
<evidence type="ECO:0000256" key="9">
    <source>
        <dbReference type="ARBA" id="ARBA00023180"/>
    </source>
</evidence>
<evidence type="ECO:0000256" key="10">
    <source>
        <dbReference type="SAM" id="Phobius"/>
    </source>
</evidence>
<proteinExistence type="inferred from homology"/>
<comment type="caution">
    <text evidence="13">The sequence shown here is derived from an EMBL/GenBank/DDBJ whole genome shotgun (WGS) entry which is preliminary data.</text>
</comment>
<feature type="chain" id="PRO_5035836179" evidence="11">
    <location>
        <begin position="25"/>
        <end position="821"/>
    </location>
</feature>
<evidence type="ECO:0000256" key="1">
    <source>
        <dbReference type="ARBA" id="ARBA00004479"/>
    </source>
</evidence>
<keyword evidence="7 10" id="KW-1133">Transmembrane helix</keyword>
<keyword evidence="9" id="KW-0325">Glycoprotein</keyword>
<evidence type="ECO:0000256" key="7">
    <source>
        <dbReference type="ARBA" id="ARBA00022989"/>
    </source>
</evidence>
<evidence type="ECO:0000256" key="4">
    <source>
        <dbReference type="ARBA" id="ARBA00022692"/>
    </source>
</evidence>
<dbReference type="FunFam" id="3.80.10.10:FF:000041">
    <property type="entry name" value="LRR receptor-like serine/threonine-protein kinase ERECTA"/>
    <property type="match status" value="1"/>
</dbReference>
<comment type="subcellular location">
    <subcellularLocation>
        <location evidence="1">Membrane</location>
        <topology evidence="1">Single-pass type I membrane protein</topology>
    </subcellularLocation>
</comment>
<feature type="domain" description="Disease resistance R13L4/SHOC-2-like LRR" evidence="12">
    <location>
        <begin position="91"/>
        <end position="201"/>
    </location>
</feature>
<protein>
    <submittedName>
        <fullName evidence="13">Leucine-rich repeat</fullName>
    </submittedName>
</protein>
<dbReference type="OrthoDB" id="676979at2759"/>
<evidence type="ECO:0000256" key="3">
    <source>
        <dbReference type="ARBA" id="ARBA00022614"/>
    </source>
</evidence>
<keyword evidence="5 11" id="KW-0732">Signal</keyword>
<dbReference type="Pfam" id="PF13855">
    <property type="entry name" value="LRR_8"/>
    <property type="match status" value="1"/>
</dbReference>
<organism evidence="13 14">
    <name type="scientific">Arabidopsis suecica</name>
    <name type="common">Swedish thale-cress</name>
    <name type="synonym">Cardaminopsis suecica</name>
    <dbReference type="NCBI Taxonomy" id="45249"/>
    <lineage>
        <taxon>Eukaryota</taxon>
        <taxon>Viridiplantae</taxon>
        <taxon>Streptophyta</taxon>
        <taxon>Embryophyta</taxon>
        <taxon>Tracheophyta</taxon>
        <taxon>Spermatophyta</taxon>
        <taxon>Magnoliopsida</taxon>
        <taxon>eudicotyledons</taxon>
        <taxon>Gunneridae</taxon>
        <taxon>Pentapetalae</taxon>
        <taxon>rosids</taxon>
        <taxon>malvids</taxon>
        <taxon>Brassicales</taxon>
        <taxon>Brassicaceae</taxon>
        <taxon>Camelineae</taxon>
        <taxon>Arabidopsis</taxon>
    </lineage>
</organism>
<reference evidence="13 14" key="1">
    <citation type="submission" date="2020-12" db="EMBL/GenBank/DDBJ databases">
        <title>Concerted genomic and epigenomic changes stabilize Arabidopsis allopolyploids.</title>
        <authorList>
            <person name="Chen Z."/>
        </authorList>
    </citation>
    <scope>NUCLEOTIDE SEQUENCE [LARGE SCALE GENOMIC DNA]</scope>
    <source>
        <strain evidence="13">As9502</strain>
        <tissue evidence="13">Leaf</tissue>
    </source>
</reference>
<dbReference type="InterPro" id="IPR052595">
    <property type="entry name" value="LRRC69/RLP"/>
</dbReference>
<accession>A0A8T2BDE7</accession>
<dbReference type="SMART" id="SM00369">
    <property type="entry name" value="LRR_TYP"/>
    <property type="match status" value="9"/>
</dbReference>
<dbReference type="Pfam" id="PF23598">
    <property type="entry name" value="LRR_14"/>
    <property type="match status" value="1"/>
</dbReference>
<dbReference type="EMBL" id="JAEFBJ010000008">
    <property type="protein sequence ID" value="KAG7583532.1"/>
    <property type="molecule type" value="Genomic_DNA"/>
</dbReference>
<evidence type="ECO:0000256" key="6">
    <source>
        <dbReference type="ARBA" id="ARBA00022737"/>
    </source>
</evidence>
<dbReference type="AlphaFoldDB" id="A0A8T2BDE7"/>
<evidence type="ECO:0000256" key="5">
    <source>
        <dbReference type="ARBA" id="ARBA00022729"/>
    </source>
</evidence>
<name>A0A8T2BDE7_ARASU</name>
<evidence type="ECO:0000256" key="8">
    <source>
        <dbReference type="ARBA" id="ARBA00023136"/>
    </source>
</evidence>
<feature type="signal peptide" evidence="11">
    <location>
        <begin position="1"/>
        <end position="24"/>
    </location>
</feature>
<evidence type="ECO:0000256" key="2">
    <source>
        <dbReference type="ARBA" id="ARBA00009592"/>
    </source>
</evidence>
<keyword evidence="3" id="KW-0433">Leucine-rich repeat</keyword>
<keyword evidence="8 10" id="KW-0472">Membrane</keyword>
<evidence type="ECO:0000313" key="14">
    <source>
        <dbReference type="Proteomes" id="UP000694251"/>
    </source>
</evidence>
<gene>
    <name evidence="13" type="ORF">ISN44_As08g030410</name>
</gene>
<dbReference type="FunFam" id="3.80.10.10:FF:000095">
    <property type="entry name" value="LRR receptor-like serine/threonine-protein kinase GSO1"/>
    <property type="match status" value="1"/>
</dbReference>
<keyword evidence="14" id="KW-1185">Reference proteome</keyword>
<dbReference type="Pfam" id="PF00560">
    <property type="entry name" value="LRR_1"/>
    <property type="match status" value="1"/>
</dbReference>
<dbReference type="GO" id="GO:0016020">
    <property type="term" value="C:membrane"/>
    <property type="evidence" value="ECO:0007669"/>
    <property type="project" value="UniProtKB-SubCell"/>
</dbReference>
<dbReference type="Proteomes" id="UP000694251">
    <property type="component" value="Chromosome 8"/>
</dbReference>
<dbReference type="SMART" id="SM00365">
    <property type="entry name" value="LRR_SD22"/>
    <property type="match status" value="5"/>
</dbReference>